<dbReference type="PANTHER" id="PTHR15549">
    <property type="entry name" value="PAIRED IMMUNOGLOBULIN-LIKE TYPE 2 RECEPTOR"/>
    <property type="match status" value="1"/>
</dbReference>
<comment type="subcellular location">
    <subcellularLocation>
        <location evidence="1">Membrane</location>
        <topology evidence="1">Single-pass membrane protein</topology>
    </subcellularLocation>
</comment>
<feature type="region of interest" description="Disordered" evidence="5">
    <location>
        <begin position="575"/>
        <end position="713"/>
    </location>
</feature>
<evidence type="ECO:0000313" key="10">
    <source>
        <dbReference type="Proteomes" id="UP000028545"/>
    </source>
</evidence>
<dbReference type="PROSITE" id="PS51767">
    <property type="entry name" value="PEPTIDASE_A1"/>
    <property type="match status" value="1"/>
</dbReference>
<dbReference type="GO" id="GO:0071944">
    <property type="term" value="C:cell periphery"/>
    <property type="evidence" value="ECO:0007669"/>
    <property type="project" value="UniProtKB-ARBA"/>
</dbReference>
<evidence type="ECO:0000256" key="5">
    <source>
        <dbReference type="SAM" id="MobiDB-lite"/>
    </source>
</evidence>
<keyword evidence="3 6" id="KW-1133">Transmembrane helix</keyword>
<dbReference type="AlphaFoldDB" id="A0A084G1J4"/>
<feature type="compositionally biased region" description="Polar residues" evidence="5">
    <location>
        <begin position="786"/>
        <end position="795"/>
    </location>
</feature>
<dbReference type="InterPro" id="IPR021109">
    <property type="entry name" value="Peptidase_aspartic_dom_sf"/>
</dbReference>
<evidence type="ECO:0000256" key="7">
    <source>
        <dbReference type="SAM" id="SignalP"/>
    </source>
</evidence>
<dbReference type="GO" id="GO:0016020">
    <property type="term" value="C:membrane"/>
    <property type="evidence" value="ECO:0007669"/>
    <property type="project" value="UniProtKB-SubCell"/>
</dbReference>
<dbReference type="KEGG" id="sapo:SAPIO_CDS7292"/>
<comment type="caution">
    <text evidence="9">The sequence shown here is derived from an EMBL/GenBank/DDBJ whole genome shotgun (WGS) entry which is preliminary data.</text>
</comment>
<keyword evidence="4 6" id="KW-0472">Membrane</keyword>
<dbReference type="Gene3D" id="2.40.70.10">
    <property type="entry name" value="Acid Proteases"/>
    <property type="match status" value="2"/>
</dbReference>
<dbReference type="VEuPathDB" id="FungiDB:SAPIO_CDS7292"/>
<protein>
    <recommendedName>
        <fullName evidence="8">Peptidase A1 domain-containing protein</fullName>
    </recommendedName>
</protein>
<feature type="compositionally biased region" description="Polar residues" evidence="5">
    <location>
        <begin position="618"/>
        <end position="628"/>
    </location>
</feature>
<dbReference type="InterPro" id="IPR034164">
    <property type="entry name" value="Pepsin-like_dom"/>
</dbReference>
<keyword evidence="7" id="KW-0732">Signal</keyword>
<proteinExistence type="predicted"/>
<reference evidence="9 10" key="1">
    <citation type="journal article" date="2014" name="Genome Announc.">
        <title>Draft genome sequence of the pathogenic fungus Scedosporium apiospermum.</title>
        <authorList>
            <person name="Vandeputte P."/>
            <person name="Ghamrawi S."/>
            <person name="Rechenmann M."/>
            <person name="Iltis A."/>
            <person name="Giraud S."/>
            <person name="Fleury M."/>
            <person name="Thornton C."/>
            <person name="Delhaes L."/>
            <person name="Meyer W."/>
            <person name="Papon N."/>
            <person name="Bouchara J.P."/>
        </authorList>
    </citation>
    <scope>NUCLEOTIDE SEQUENCE [LARGE SCALE GENOMIC DNA]</scope>
    <source>
        <strain evidence="9 10">IHEM 14462</strain>
    </source>
</reference>
<dbReference type="RefSeq" id="XP_016641005.1">
    <property type="nucleotide sequence ID" value="XM_016789178.1"/>
</dbReference>
<evidence type="ECO:0000313" key="9">
    <source>
        <dbReference type="EMBL" id="KEZ41206.1"/>
    </source>
</evidence>
<name>A0A084G1J4_PSEDA</name>
<keyword evidence="2 6" id="KW-0812">Transmembrane</keyword>
<evidence type="ECO:0000256" key="6">
    <source>
        <dbReference type="SAM" id="Phobius"/>
    </source>
</evidence>
<dbReference type="CDD" id="cd05471">
    <property type="entry name" value="pepsin_like"/>
    <property type="match status" value="1"/>
</dbReference>
<evidence type="ECO:0000256" key="2">
    <source>
        <dbReference type="ARBA" id="ARBA00022692"/>
    </source>
</evidence>
<dbReference type="Proteomes" id="UP000028545">
    <property type="component" value="Unassembled WGS sequence"/>
</dbReference>
<dbReference type="SUPFAM" id="SSF50630">
    <property type="entry name" value="Acid proteases"/>
    <property type="match status" value="1"/>
</dbReference>
<gene>
    <name evidence="9" type="ORF">SAPIO_CDS7292</name>
</gene>
<dbReference type="InterPro" id="IPR051694">
    <property type="entry name" value="Immunoregulatory_rcpt-like"/>
</dbReference>
<accession>A0A084G1J4</accession>
<dbReference type="InterPro" id="IPR033121">
    <property type="entry name" value="PEPTIDASE_A1"/>
</dbReference>
<dbReference type="GeneID" id="27726364"/>
<organism evidence="9 10">
    <name type="scientific">Pseudallescheria apiosperma</name>
    <name type="common">Scedosporium apiospermum</name>
    <dbReference type="NCBI Taxonomy" id="563466"/>
    <lineage>
        <taxon>Eukaryota</taxon>
        <taxon>Fungi</taxon>
        <taxon>Dikarya</taxon>
        <taxon>Ascomycota</taxon>
        <taxon>Pezizomycotina</taxon>
        <taxon>Sordariomycetes</taxon>
        <taxon>Hypocreomycetidae</taxon>
        <taxon>Microascales</taxon>
        <taxon>Microascaceae</taxon>
        <taxon>Scedosporium</taxon>
    </lineage>
</organism>
<feature type="region of interest" description="Disordered" evidence="5">
    <location>
        <begin position="732"/>
        <end position="828"/>
    </location>
</feature>
<feature type="compositionally biased region" description="Low complexity" evidence="5">
    <location>
        <begin position="629"/>
        <end position="641"/>
    </location>
</feature>
<feature type="compositionally biased region" description="Polar residues" evidence="5">
    <location>
        <begin position="749"/>
        <end position="776"/>
    </location>
</feature>
<dbReference type="Pfam" id="PF00026">
    <property type="entry name" value="Asp"/>
    <property type="match status" value="1"/>
</dbReference>
<feature type="domain" description="Peptidase A1" evidence="8">
    <location>
        <begin position="44"/>
        <end position="391"/>
    </location>
</feature>
<feature type="transmembrane region" description="Helical" evidence="6">
    <location>
        <begin position="431"/>
        <end position="452"/>
    </location>
</feature>
<evidence type="ECO:0000256" key="4">
    <source>
        <dbReference type="ARBA" id="ARBA00023136"/>
    </source>
</evidence>
<evidence type="ECO:0000259" key="8">
    <source>
        <dbReference type="PROSITE" id="PS51767"/>
    </source>
</evidence>
<feature type="chain" id="PRO_5001775239" description="Peptidase A1 domain-containing protein" evidence="7">
    <location>
        <begin position="20"/>
        <end position="847"/>
    </location>
</feature>
<dbReference type="OMA" id="WIPSYSY"/>
<evidence type="ECO:0000256" key="3">
    <source>
        <dbReference type="ARBA" id="ARBA00022989"/>
    </source>
</evidence>
<feature type="signal peptide" evidence="7">
    <location>
        <begin position="1"/>
        <end position="19"/>
    </location>
</feature>
<sequence length="847" mass="92948">MRPFCLAALVLSALTAIYARPEPRSLVGEGWHGIDGNWSTTQLWVGNVDVSEATMNLIISTNEQLCPKYRGGTLDIWESKTWYSLGDWQLSFPYANVQANGNYGLDTLVIRDSQTKTLVALDRALIAAFNTTEFYSGFFGLGIVSGEFGHQVSDSPFSQMVAKHGWFPSYTYGYTAGAYYKGSGMPSSLVLGGYDQKRFVPHDVEFTLTRETALPQALVRGIEVSIPEKSKPDWWDSNRRVLSDMNSSFEAIIDSSTPFLWLPESVCSNFAEAFNLTYRTEFGAYLVNDTFDLLRADDSFSFTFSLSSYDNNDDFGQPLEVPGVVNITLSAHAFAQVLKYPFNNMAIEYKAKSVPYFPIKVAPNDTFILGRTFLQEAYLLTKYDSTVFSVHQALFPDSLDTEIKAVEQPPNSPYPPPLDTGDKHGLSKNQMIGIVAGVVVATLIALFIFCFCCRRRRKRTRTPKTLLEEDTKDTSSSILTETPKTPVSRIFSKIIRRKRSRKTESVEASGTETNPAEVGADATHELYELPAPLPPVELDADTHSIMSETELGTEGSENLSAYEIARRKMERRLQGPVPAYSPPVEGTAASGAEASTGDKTMQDVSPVETYRPSDRVSPASSPTYANTDSLPRSLPSPMSPRGDWTENGDMPSPMTIPPSFPSPIYAGATGRSGTVSSHDHARDASSLSRSSSANDVSPISPSSTSSSLGKIQRTPIDPTKIICLGPLPENVQLPIPSPSRSIIPRTPGPESQSPGLPVMSNQDARVSTDTLGSNFTDVEERLAQEAPNQRSSGRNNGPPVSPLQPTHHEPSSHNLESPRSLERIDAGAELVHVPQLAERRYSWEEDR</sequence>
<evidence type="ECO:0000256" key="1">
    <source>
        <dbReference type="ARBA" id="ARBA00004167"/>
    </source>
</evidence>
<dbReference type="OrthoDB" id="5233646at2759"/>
<feature type="compositionally biased region" description="Low complexity" evidence="5">
    <location>
        <begin position="585"/>
        <end position="597"/>
    </location>
</feature>
<dbReference type="HOGENOM" id="CLU_009988_1_0_1"/>
<keyword evidence="10" id="KW-1185">Reference proteome</keyword>
<dbReference type="EMBL" id="JOWA01000110">
    <property type="protein sequence ID" value="KEZ41206.1"/>
    <property type="molecule type" value="Genomic_DNA"/>
</dbReference>
<feature type="compositionally biased region" description="Low complexity" evidence="5">
    <location>
        <begin position="684"/>
        <end position="707"/>
    </location>
</feature>